<gene>
    <name evidence="3" type="ORF">RF007C_03275</name>
</gene>
<feature type="compositionally biased region" description="Acidic residues" evidence="2">
    <location>
        <begin position="100"/>
        <end position="109"/>
    </location>
</feature>
<evidence type="ECO:0000256" key="1">
    <source>
        <dbReference type="SAM" id="Coils"/>
    </source>
</evidence>
<evidence type="ECO:0000313" key="4">
    <source>
        <dbReference type="Proteomes" id="UP000019365"/>
    </source>
</evidence>
<reference evidence="3 4" key="1">
    <citation type="journal article" date="2014" name="PLoS ONE">
        <title>Rumen cellulosomics: divergent fiber-degrading strategies revealed by comparative genome-wide analysis of six ruminococcal strains.</title>
        <authorList>
            <person name="Dassa B."/>
            <person name="Borovok I."/>
            <person name="Ruimy-Israeli V."/>
            <person name="Lamed R."/>
            <person name="Flint H.J."/>
            <person name="Duncan S.H."/>
            <person name="Henrissat B."/>
            <person name="Coutinho P."/>
            <person name="Morrison M."/>
            <person name="Mosoni P."/>
            <person name="Yeoman C.J."/>
            <person name="White B.A."/>
            <person name="Bayer E.A."/>
        </authorList>
    </citation>
    <scope>NUCLEOTIDE SEQUENCE [LARGE SCALE GENOMIC DNA]</scope>
    <source>
        <strain evidence="3 4">007c</strain>
    </source>
</reference>
<dbReference type="EMBL" id="ATAX01000022">
    <property type="protein sequence ID" value="EWM53945.1"/>
    <property type="molecule type" value="Genomic_DNA"/>
</dbReference>
<dbReference type="eggNOG" id="ENOG50325F5">
    <property type="taxonomic scope" value="Bacteria"/>
</dbReference>
<evidence type="ECO:0000256" key="2">
    <source>
        <dbReference type="SAM" id="MobiDB-lite"/>
    </source>
</evidence>
<evidence type="ECO:0000313" key="3">
    <source>
        <dbReference type="EMBL" id="EWM53945.1"/>
    </source>
</evidence>
<keyword evidence="1" id="KW-0175">Coiled coil</keyword>
<comment type="caution">
    <text evidence="3">The sequence shown here is derived from an EMBL/GenBank/DDBJ whole genome shotgun (WGS) entry which is preliminary data.</text>
</comment>
<protein>
    <submittedName>
        <fullName evidence="3">Uncharacterized protein</fullName>
    </submittedName>
</protein>
<dbReference type="PATRIC" id="fig|1341157.4.peg.1308"/>
<keyword evidence="4" id="KW-1185">Reference proteome</keyword>
<dbReference type="RefSeq" id="WP_037298406.1">
    <property type="nucleotide sequence ID" value="NZ_ATAX01000022.1"/>
</dbReference>
<feature type="coiled-coil region" evidence="1">
    <location>
        <begin position="1"/>
        <end position="35"/>
    </location>
</feature>
<dbReference type="AlphaFoldDB" id="W7UZ12"/>
<accession>W7UZ12</accession>
<dbReference type="Proteomes" id="UP000019365">
    <property type="component" value="Unassembled WGS sequence"/>
</dbReference>
<sequence length="109" mass="12919">MALYDAKIERFSKRAEQLEKNIKRETEERKRLLSEITKLRYLQLCDKLNCDGEELVTVLAKEHDQIQKMKDRGMTDKDIDNLGRSDNNGEYVDQIKFYSEEDDDENENA</sequence>
<feature type="compositionally biased region" description="Basic and acidic residues" evidence="2">
    <location>
        <begin position="68"/>
        <end position="83"/>
    </location>
</feature>
<name>W7UZ12_RUMFL</name>
<feature type="region of interest" description="Disordered" evidence="2">
    <location>
        <begin position="68"/>
        <end position="109"/>
    </location>
</feature>
<organism evidence="3 4">
    <name type="scientific">Ruminococcus flavefaciens 007c</name>
    <dbReference type="NCBI Taxonomy" id="1341157"/>
    <lineage>
        <taxon>Bacteria</taxon>
        <taxon>Bacillati</taxon>
        <taxon>Bacillota</taxon>
        <taxon>Clostridia</taxon>
        <taxon>Eubacteriales</taxon>
        <taxon>Oscillospiraceae</taxon>
        <taxon>Ruminococcus</taxon>
    </lineage>
</organism>
<dbReference type="OrthoDB" id="1827463at2"/>
<proteinExistence type="predicted"/>